<dbReference type="OrthoDB" id="3825664at2"/>
<dbReference type="InterPro" id="IPR050574">
    <property type="entry name" value="HPF/YfiA_ribosome-assoc"/>
</dbReference>
<proteinExistence type="predicted"/>
<keyword evidence="3" id="KW-1185">Reference proteome</keyword>
<dbReference type="EMBL" id="CP032568">
    <property type="protein sequence ID" value="AYF74897.1"/>
    <property type="molecule type" value="Genomic_DNA"/>
</dbReference>
<dbReference type="Proteomes" id="UP000267164">
    <property type="component" value="Chromosome"/>
</dbReference>
<dbReference type="InterPro" id="IPR032528">
    <property type="entry name" value="Ribosom_S30AE_C"/>
</dbReference>
<dbReference type="PANTHER" id="PTHR33231:SF1">
    <property type="entry name" value="30S RIBOSOMAL PROTEIN"/>
    <property type="match status" value="1"/>
</dbReference>
<organism evidence="2 3">
    <name type="scientific">Nocardia yunnanensis</name>
    <dbReference type="NCBI Taxonomy" id="2382165"/>
    <lineage>
        <taxon>Bacteria</taxon>
        <taxon>Bacillati</taxon>
        <taxon>Actinomycetota</taxon>
        <taxon>Actinomycetes</taxon>
        <taxon>Mycobacteriales</taxon>
        <taxon>Nocardiaceae</taxon>
        <taxon>Nocardia</taxon>
    </lineage>
</organism>
<evidence type="ECO:0000313" key="3">
    <source>
        <dbReference type="Proteomes" id="UP000267164"/>
    </source>
</evidence>
<dbReference type="Pfam" id="PF16321">
    <property type="entry name" value="Ribosom_S30AE_C"/>
    <property type="match status" value="1"/>
</dbReference>
<sequence>MAANETGQVAVTVRGPVPATEAQRAEGVIGRVLQNNRVDGVAWTRLTGPRYAGGPTVAQVDVSVHGLPVRAQADGPGSFALTLVAERLDRQLRRILSADHSRWWVDAGRRPLAYPGPTRPITRRKTCRLRLCHPATAVAAMDAADYDAHLFTDRETGEDAIVYWAGPLGIRLARQRNRQAPRLSLPMLDAADSPATPTHTERQAAIRLCRYGLPFLFYTDPYDGRGRLLYRRYDGDLALLIPSGSSAPLSALSPADAPTYTLASTHRRGGGHDL</sequence>
<dbReference type="RefSeq" id="WP_120736878.1">
    <property type="nucleotide sequence ID" value="NZ_CP032568.1"/>
</dbReference>
<gene>
    <name evidence="2" type="ORF">D7D52_14655</name>
</gene>
<dbReference type="PANTHER" id="PTHR33231">
    <property type="entry name" value="30S RIBOSOMAL PROTEIN"/>
    <property type="match status" value="1"/>
</dbReference>
<feature type="domain" description="Sigma 54 modulation/S30EA ribosomal protein C-terminal" evidence="1">
    <location>
        <begin position="119"/>
        <end position="164"/>
    </location>
</feature>
<evidence type="ECO:0000259" key="1">
    <source>
        <dbReference type="Pfam" id="PF16321"/>
    </source>
</evidence>
<evidence type="ECO:0000313" key="2">
    <source>
        <dbReference type="EMBL" id="AYF74897.1"/>
    </source>
</evidence>
<name>A0A386ZC63_9NOCA</name>
<dbReference type="Gene3D" id="3.30.505.50">
    <property type="entry name" value="Sigma 54 modulation/S30EA ribosomal protein, C-terminal domain"/>
    <property type="match status" value="2"/>
</dbReference>
<dbReference type="AlphaFoldDB" id="A0A386ZC63"/>
<accession>A0A386ZC63</accession>
<dbReference type="GO" id="GO:0045900">
    <property type="term" value="P:negative regulation of translational elongation"/>
    <property type="evidence" value="ECO:0007669"/>
    <property type="project" value="TreeGrafter"/>
</dbReference>
<dbReference type="KEGG" id="nyu:D7D52_14655"/>
<dbReference type="GO" id="GO:0022627">
    <property type="term" value="C:cytosolic small ribosomal subunit"/>
    <property type="evidence" value="ECO:0007669"/>
    <property type="project" value="TreeGrafter"/>
</dbReference>
<reference evidence="2 3" key="1">
    <citation type="submission" date="2018-09" db="EMBL/GenBank/DDBJ databases">
        <title>Nocardia yunnanensis sp. nov., an actinomycete isolated from a soil sample.</title>
        <authorList>
            <person name="Zhang J."/>
        </authorList>
    </citation>
    <scope>NUCLEOTIDE SEQUENCE [LARGE SCALE GENOMIC DNA]</scope>
    <source>
        <strain evidence="2 3">CFHS0054</strain>
    </source>
</reference>
<dbReference type="InterPro" id="IPR038416">
    <property type="entry name" value="Ribosom_S30AE_C_sf"/>
</dbReference>
<dbReference type="GO" id="GO:0043024">
    <property type="term" value="F:ribosomal small subunit binding"/>
    <property type="evidence" value="ECO:0007669"/>
    <property type="project" value="TreeGrafter"/>
</dbReference>
<protein>
    <recommendedName>
        <fullName evidence="1">Sigma 54 modulation/S30EA ribosomal protein C-terminal domain-containing protein</fullName>
    </recommendedName>
</protein>